<dbReference type="InterPro" id="IPR027417">
    <property type="entry name" value="P-loop_NTPase"/>
</dbReference>
<accession>A0ABQ3Z544</accession>
<feature type="domain" description="CobQ/CobB/MinD/ParA nucleotide binding" evidence="1">
    <location>
        <begin position="138"/>
        <end position="350"/>
    </location>
</feature>
<dbReference type="Proteomes" id="UP000637628">
    <property type="component" value="Unassembled WGS sequence"/>
</dbReference>
<reference evidence="2 3" key="1">
    <citation type="submission" date="2021-01" db="EMBL/GenBank/DDBJ databases">
        <title>Whole genome shotgun sequence of Actinoplanes durhamensis NBRC 14914.</title>
        <authorList>
            <person name="Komaki H."/>
            <person name="Tamura T."/>
        </authorList>
    </citation>
    <scope>NUCLEOTIDE SEQUENCE [LARGE SCALE GENOMIC DNA]</scope>
    <source>
        <strain evidence="2 3">NBRC 14914</strain>
    </source>
</reference>
<keyword evidence="3" id="KW-1185">Reference proteome</keyword>
<sequence>MSQYVYLEPDRDRLAQVGPQFQSIGTSIVHSMADLESHLPRYPETLLVIVGASVPLDEVLMFTAYQRLQRPLIGVVLVRQNLDPADVLRCLRAGVREVIEESDWDGLRNACSRSVDLSKALSTTLHTSNEQTPYGRVITVFAGKGGCGRSVIAVNLAAALAAGGGRRVLLVDLDLQFGDVAIMLKLPPDRNIAGGIAMAGRLDEPGLRSIITPYKNGIDVLLAPSSPAQGEHVRRELVVEILDLARPNYDFIVVDTPALVTDQVLAALDISDWLVPIVTPDLPTLKSVRLTVEMFDMLDYPKDRRMLVFNRSNTEVGLTAADIEEAVGMPFAVHVPSSREVTISVNRAEPLYMTSPTHPFSLAIGRLADLCTGVQRAAVQKKRLFSRAGKDRR</sequence>
<evidence type="ECO:0000259" key="1">
    <source>
        <dbReference type="Pfam" id="PF01656"/>
    </source>
</evidence>
<gene>
    <name evidence="2" type="ORF">Adu01nite_63090</name>
</gene>
<dbReference type="InterPro" id="IPR002586">
    <property type="entry name" value="CobQ/CobB/MinD/ParA_Nub-bd_dom"/>
</dbReference>
<comment type="caution">
    <text evidence="2">The sequence shown here is derived from an EMBL/GenBank/DDBJ whole genome shotgun (WGS) entry which is preliminary data.</text>
</comment>
<dbReference type="PANTHER" id="PTHR43384:SF13">
    <property type="entry name" value="SLR0110 PROTEIN"/>
    <property type="match status" value="1"/>
</dbReference>
<dbReference type="Pfam" id="PF01656">
    <property type="entry name" value="CbiA"/>
    <property type="match status" value="1"/>
</dbReference>
<proteinExistence type="predicted"/>
<organism evidence="2 3">
    <name type="scientific">Paractinoplanes durhamensis</name>
    <dbReference type="NCBI Taxonomy" id="113563"/>
    <lineage>
        <taxon>Bacteria</taxon>
        <taxon>Bacillati</taxon>
        <taxon>Actinomycetota</taxon>
        <taxon>Actinomycetes</taxon>
        <taxon>Micromonosporales</taxon>
        <taxon>Micromonosporaceae</taxon>
        <taxon>Paractinoplanes</taxon>
    </lineage>
</organism>
<dbReference type="PANTHER" id="PTHR43384">
    <property type="entry name" value="SEPTUM SITE-DETERMINING PROTEIN MIND HOMOLOG, CHLOROPLASTIC-RELATED"/>
    <property type="match status" value="1"/>
</dbReference>
<dbReference type="Gene3D" id="3.40.50.300">
    <property type="entry name" value="P-loop containing nucleotide triphosphate hydrolases"/>
    <property type="match status" value="1"/>
</dbReference>
<evidence type="ECO:0000313" key="2">
    <source>
        <dbReference type="EMBL" id="GIE04959.1"/>
    </source>
</evidence>
<dbReference type="SUPFAM" id="SSF52540">
    <property type="entry name" value="P-loop containing nucleoside triphosphate hydrolases"/>
    <property type="match status" value="1"/>
</dbReference>
<evidence type="ECO:0000313" key="3">
    <source>
        <dbReference type="Proteomes" id="UP000637628"/>
    </source>
</evidence>
<name>A0ABQ3Z544_9ACTN</name>
<dbReference type="RefSeq" id="WP_203732133.1">
    <property type="nucleotide sequence ID" value="NZ_BAAATX010000037.1"/>
</dbReference>
<dbReference type="EMBL" id="BOML01000050">
    <property type="protein sequence ID" value="GIE04959.1"/>
    <property type="molecule type" value="Genomic_DNA"/>
</dbReference>
<protein>
    <recommendedName>
        <fullName evidence="1">CobQ/CobB/MinD/ParA nucleotide binding domain-containing protein</fullName>
    </recommendedName>
</protein>
<dbReference type="InterPro" id="IPR050625">
    <property type="entry name" value="ParA/MinD_ATPase"/>
</dbReference>